<dbReference type="Pfam" id="PF00034">
    <property type="entry name" value="Cytochrom_C"/>
    <property type="match status" value="1"/>
</dbReference>
<organism evidence="7 8">
    <name type="scientific">Sphaerotilus montanus</name>
    <dbReference type="NCBI Taxonomy" id="522889"/>
    <lineage>
        <taxon>Bacteria</taxon>
        <taxon>Pseudomonadati</taxon>
        <taxon>Pseudomonadota</taxon>
        <taxon>Betaproteobacteria</taxon>
        <taxon>Burkholderiales</taxon>
        <taxon>Sphaerotilaceae</taxon>
        <taxon>Sphaerotilus</taxon>
    </lineage>
</organism>
<evidence type="ECO:0000313" key="7">
    <source>
        <dbReference type="EMBL" id="NYG34711.1"/>
    </source>
</evidence>
<evidence type="ECO:0000256" key="4">
    <source>
        <dbReference type="PROSITE-ProRule" id="PRU00433"/>
    </source>
</evidence>
<gene>
    <name evidence="7" type="ORF">BDD16_003697</name>
</gene>
<keyword evidence="1 4" id="KW-0349">Heme</keyword>
<dbReference type="PROSITE" id="PS51007">
    <property type="entry name" value="CYTC"/>
    <property type="match status" value="1"/>
</dbReference>
<reference evidence="7 8" key="1">
    <citation type="submission" date="2020-07" db="EMBL/GenBank/DDBJ databases">
        <title>Genomic Encyclopedia of Archaeal and Bacterial Type Strains, Phase II (KMG-II): from individual species to whole genera.</title>
        <authorList>
            <person name="Goeker M."/>
        </authorList>
    </citation>
    <scope>NUCLEOTIDE SEQUENCE [LARGE SCALE GENOMIC DNA]</scope>
    <source>
        <strain evidence="7 8">DSM 21226</strain>
    </source>
</reference>
<keyword evidence="8" id="KW-1185">Reference proteome</keyword>
<dbReference type="GO" id="GO:0046872">
    <property type="term" value="F:metal ion binding"/>
    <property type="evidence" value="ECO:0007669"/>
    <property type="project" value="UniProtKB-KW"/>
</dbReference>
<dbReference type="GO" id="GO:0020037">
    <property type="term" value="F:heme binding"/>
    <property type="evidence" value="ECO:0007669"/>
    <property type="project" value="InterPro"/>
</dbReference>
<protein>
    <submittedName>
        <fullName evidence="7">Cytochrome c</fullName>
    </submittedName>
</protein>
<dbReference type="AlphaFoldDB" id="A0A7Y9R1Y0"/>
<evidence type="ECO:0000256" key="5">
    <source>
        <dbReference type="SAM" id="SignalP"/>
    </source>
</evidence>
<comment type="caution">
    <text evidence="7">The sequence shown here is derived from an EMBL/GenBank/DDBJ whole genome shotgun (WGS) entry which is preliminary data.</text>
</comment>
<keyword evidence="3 4" id="KW-0408">Iron</keyword>
<sequence>MVSRLTCLTLAGLLAVSAWPPAAAQTGARLAADKGCYNCHGDPPKKKTPSFATLAKDYAQYQGQPDKEAALAEQLRTGSFFGHVDAHERLSAEDARALVRWIVSGSPPP</sequence>
<dbReference type="SUPFAM" id="SSF46626">
    <property type="entry name" value="Cytochrome c"/>
    <property type="match status" value="1"/>
</dbReference>
<feature type="signal peptide" evidence="5">
    <location>
        <begin position="1"/>
        <end position="24"/>
    </location>
</feature>
<dbReference type="RefSeq" id="WP_179635318.1">
    <property type="nucleotide sequence ID" value="NZ_CAXYYM010000035.1"/>
</dbReference>
<feature type="chain" id="PRO_5031301431" evidence="5">
    <location>
        <begin position="25"/>
        <end position="109"/>
    </location>
</feature>
<dbReference type="InterPro" id="IPR036909">
    <property type="entry name" value="Cyt_c-like_dom_sf"/>
</dbReference>
<name>A0A7Y9R1Y0_9BURK</name>
<dbReference type="GO" id="GO:0009055">
    <property type="term" value="F:electron transfer activity"/>
    <property type="evidence" value="ECO:0007669"/>
    <property type="project" value="InterPro"/>
</dbReference>
<accession>A0A7Y9R1Y0</accession>
<keyword evidence="2 4" id="KW-0479">Metal-binding</keyword>
<evidence type="ECO:0000256" key="3">
    <source>
        <dbReference type="ARBA" id="ARBA00023004"/>
    </source>
</evidence>
<dbReference type="InterPro" id="IPR009056">
    <property type="entry name" value="Cyt_c-like_dom"/>
</dbReference>
<evidence type="ECO:0000256" key="2">
    <source>
        <dbReference type="ARBA" id="ARBA00022723"/>
    </source>
</evidence>
<dbReference type="EMBL" id="JACCFH010000001">
    <property type="protein sequence ID" value="NYG34711.1"/>
    <property type="molecule type" value="Genomic_DNA"/>
</dbReference>
<evidence type="ECO:0000259" key="6">
    <source>
        <dbReference type="PROSITE" id="PS51007"/>
    </source>
</evidence>
<keyword evidence="5" id="KW-0732">Signal</keyword>
<feature type="domain" description="Cytochrome c" evidence="6">
    <location>
        <begin position="22"/>
        <end position="106"/>
    </location>
</feature>
<dbReference type="Proteomes" id="UP000518288">
    <property type="component" value="Unassembled WGS sequence"/>
</dbReference>
<evidence type="ECO:0000256" key="1">
    <source>
        <dbReference type="ARBA" id="ARBA00022617"/>
    </source>
</evidence>
<evidence type="ECO:0000313" key="8">
    <source>
        <dbReference type="Proteomes" id="UP000518288"/>
    </source>
</evidence>
<proteinExistence type="predicted"/>
<dbReference type="Gene3D" id="1.10.760.10">
    <property type="entry name" value="Cytochrome c-like domain"/>
    <property type="match status" value="1"/>
</dbReference>